<feature type="domain" description="DnaB/C C-terminal" evidence="3">
    <location>
        <begin position="268"/>
        <end position="301"/>
    </location>
</feature>
<evidence type="ECO:0000259" key="3">
    <source>
        <dbReference type="Pfam" id="PF07261"/>
    </source>
</evidence>
<evidence type="ECO:0008006" key="7">
    <source>
        <dbReference type="Google" id="ProtNLM"/>
    </source>
</evidence>
<dbReference type="InterPro" id="IPR053162">
    <property type="entry name" value="DnaD"/>
</dbReference>
<organism evidence="5 6">
    <name type="scientific">Clostridium saccharobutylicum</name>
    <dbReference type="NCBI Taxonomy" id="169679"/>
    <lineage>
        <taxon>Bacteria</taxon>
        <taxon>Bacillati</taxon>
        <taxon>Bacillota</taxon>
        <taxon>Clostridia</taxon>
        <taxon>Eubacteriales</taxon>
        <taxon>Clostridiaceae</taxon>
        <taxon>Clostridium</taxon>
    </lineage>
</organism>
<dbReference type="Pfam" id="PF09681">
    <property type="entry name" value="Phage_rep_org_N"/>
    <property type="match status" value="1"/>
</dbReference>
<gene>
    <name evidence="5" type="ORF">CLOSAC_42280</name>
</gene>
<accession>A0A1S8MRK6</accession>
<dbReference type="AlphaFoldDB" id="A0A1S8MRK6"/>
<feature type="region of interest" description="Disordered" evidence="2">
    <location>
        <begin position="118"/>
        <end position="142"/>
    </location>
</feature>
<feature type="region of interest" description="Disordered" evidence="2">
    <location>
        <begin position="303"/>
        <end position="348"/>
    </location>
</feature>
<name>A0A1S8MRK6_CLOSA</name>
<feature type="region of interest" description="Disordered" evidence="2">
    <location>
        <begin position="169"/>
        <end position="197"/>
    </location>
</feature>
<protein>
    <recommendedName>
        <fullName evidence="7">Phage replisome organiser N-terminal domain-containing protein</fullName>
    </recommendedName>
</protein>
<dbReference type="RefSeq" id="WP_077867205.1">
    <property type="nucleotide sequence ID" value="NZ_LZYZ01000009.1"/>
</dbReference>
<dbReference type="InterPro" id="IPR034829">
    <property type="entry name" value="DnaD-like_sf"/>
</dbReference>
<feature type="compositionally biased region" description="Basic and acidic residues" evidence="2">
    <location>
        <begin position="334"/>
        <end position="348"/>
    </location>
</feature>
<dbReference type="SUPFAM" id="SSF158499">
    <property type="entry name" value="DnaD domain-like"/>
    <property type="match status" value="1"/>
</dbReference>
<evidence type="ECO:0000256" key="2">
    <source>
        <dbReference type="SAM" id="MobiDB-lite"/>
    </source>
</evidence>
<dbReference type="PANTHER" id="PTHR37293">
    <property type="entry name" value="PHAGE REPLICATION PROTEIN-RELATED"/>
    <property type="match status" value="1"/>
</dbReference>
<dbReference type="InterPro" id="IPR006343">
    <property type="entry name" value="DnaB/C_C"/>
</dbReference>
<dbReference type="PANTHER" id="PTHR37293:SF7">
    <property type="entry name" value="HYPOTHETICAL PHAGE PROTEIN"/>
    <property type="match status" value="1"/>
</dbReference>
<dbReference type="NCBIfam" id="TIGR01714">
    <property type="entry name" value="phage_rep_org_N"/>
    <property type="match status" value="1"/>
</dbReference>
<dbReference type="Gene3D" id="1.10.10.630">
    <property type="entry name" value="DnaD domain-like"/>
    <property type="match status" value="1"/>
</dbReference>
<reference evidence="5 6" key="1">
    <citation type="submission" date="2016-05" db="EMBL/GenBank/DDBJ databases">
        <title>Microbial solvent formation.</title>
        <authorList>
            <person name="Poehlein A."/>
            <person name="Montoya Solano J.D."/>
            <person name="Flitsch S."/>
            <person name="Krabben P."/>
            <person name="Duerre P."/>
            <person name="Daniel R."/>
        </authorList>
    </citation>
    <scope>NUCLEOTIDE SEQUENCE [LARGE SCALE GENOMIC DNA]</scope>
    <source>
        <strain evidence="5 6">L1-8</strain>
    </source>
</reference>
<dbReference type="Pfam" id="PF07261">
    <property type="entry name" value="DnaB_2"/>
    <property type="match status" value="1"/>
</dbReference>
<evidence type="ECO:0000259" key="4">
    <source>
        <dbReference type="Pfam" id="PF09681"/>
    </source>
</evidence>
<feature type="compositionally biased region" description="Basic and acidic residues" evidence="2">
    <location>
        <begin position="171"/>
        <end position="192"/>
    </location>
</feature>
<comment type="similarity">
    <text evidence="1">Belongs to the DnaB/DnaD family.</text>
</comment>
<feature type="domain" description="Phage replisome organiser N-terminal" evidence="4">
    <location>
        <begin position="6"/>
        <end position="126"/>
    </location>
</feature>
<dbReference type="InterPro" id="IPR010056">
    <property type="entry name" value="Phage_rep_org__N"/>
</dbReference>
<dbReference type="NCBIfam" id="TIGR01446">
    <property type="entry name" value="DnaD_dom"/>
    <property type="match status" value="1"/>
</dbReference>
<evidence type="ECO:0000313" key="6">
    <source>
        <dbReference type="Proteomes" id="UP000191154"/>
    </source>
</evidence>
<evidence type="ECO:0000313" key="5">
    <source>
        <dbReference type="EMBL" id="OOM06798.1"/>
    </source>
</evidence>
<evidence type="ECO:0000256" key="1">
    <source>
        <dbReference type="ARBA" id="ARBA00093462"/>
    </source>
</evidence>
<comment type="caution">
    <text evidence="5">The sequence shown here is derived from an EMBL/GenBank/DDBJ whole genome shotgun (WGS) entry which is preliminary data.</text>
</comment>
<dbReference type="EMBL" id="LZYZ01000009">
    <property type="protein sequence ID" value="OOM06798.1"/>
    <property type="molecule type" value="Genomic_DNA"/>
</dbReference>
<feature type="compositionally biased region" description="Basic residues" evidence="2">
    <location>
        <begin position="118"/>
        <end position="128"/>
    </location>
</feature>
<proteinExistence type="inferred from homology"/>
<dbReference type="Proteomes" id="UP000191154">
    <property type="component" value="Unassembled WGS sequence"/>
</dbReference>
<sequence>MSDIKWIKLATNMHDDEKIKLIDAMPERDTIHYLWIRLLIQAGKTNANGFIYLNENIPYTDEMLSTLFSRPLASIRLALKVLSDFQMIEISHNNVIKIVNWDKHQNVEGMDRVRAQNRKRVQNHREKRKQIEAAAEEDDKSNTKIEENECAITQNSCNVTEYKNNVTVTEQNKRETKNKKDIKNKSKRDRENINAYDEENDLKLEKSETFKASVSQSKDLSVEADKNLDDISAKCFELQRYTETMSGIPNVLNLGALKLALSMHGKPYVKMAIDIALKANKPNMTYIDGILKNWRREGYPDDKEVKKNVTRSYGKNSNPDKNEFKGFKPKKPRKLTDEQRRKAEENLI</sequence>